<comment type="pathway">
    <text evidence="2">Siderophore biosynthesis.</text>
</comment>
<keyword evidence="6" id="KW-0274">FAD</keyword>
<dbReference type="InterPro" id="IPR025700">
    <property type="entry name" value="Lys/Orn_oxygenase"/>
</dbReference>
<keyword evidence="5" id="KW-0285">Flavoprotein</keyword>
<keyword evidence="7" id="KW-0521">NADP</keyword>
<comment type="similarity">
    <text evidence="3">Belongs to the lysine N(6)-hydroxylase/L-ornithine N(5)-oxygenase family.</text>
</comment>
<evidence type="ECO:0000256" key="8">
    <source>
        <dbReference type="ARBA" id="ARBA00023002"/>
    </source>
</evidence>
<dbReference type="PANTHER" id="PTHR42802">
    <property type="entry name" value="MONOOXYGENASE"/>
    <property type="match status" value="1"/>
</dbReference>
<dbReference type="Pfam" id="PF13434">
    <property type="entry name" value="Lys_Orn_oxgnase"/>
    <property type="match status" value="1"/>
</dbReference>
<gene>
    <name evidence="11" type="ORF">CCHL11_10301</name>
</gene>
<evidence type="ECO:0000313" key="12">
    <source>
        <dbReference type="Proteomes" id="UP000186583"/>
    </source>
</evidence>
<evidence type="ECO:0000256" key="4">
    <source>
        <dbReference type="ARBA" id="ARBA00012881"/>
    </source>
</evidence>
<dbReference type="OrthoDB" id="3519933at2759"/>
<dbReference type="EC" id="1.14.13.196" evidence="4"/>
<dbReference type="SUPFAM" id="SSF51905">
    <property type="entry name" value="FAD/NAD(P)-binding domain"/>
    <property type="match status" value="2"/>
</dbReference>
<evidence type="ECO:0000256" key="7">
    <source>
        <dbReference type="ARBA" id="ARBA00022857"/>
    </source>
</evidence>
<dbReference type="EMBL" id="MPGH01000040">
    <property type="protein sequence ID" value="OLN95217.1"/>
    <property type="molecule type" value="Genomic_DNA"/>
</dbReference>
<comment type="catalytic activity">
    <reaction evidence="9">
        <text>L-ornithine + NADPH + O2 = N(5)-hydroxy-L-ornithine + NADP(+) + H2O</text>
        <dbReference type="Rhea" id="RHEA:41508"/>
        <dbReference type="ChEBI" id="CHEBI:15377"/>
        <dbReference type="ChEBI" id="CHEBI:15379"/>
        <dbReference type="ChEBI" id="CHEBI:46911"/>
        <dbReference type="ChEBI" id="CHEBI:57783"/>
        <dbReference type="ChEBI" id="CHEBI:58349"/>
        <dbReference type="ChEBI" id="CHEBI:78275"/>
        <dbReference type="EC" id="1.14.13.196"/>
    </reaction>
</comment>
<proteinExistence type="inferred from homology"/>
<dbReference type="PRINTS" id="PR00368">
    <property type="entry name" value="FADPNR"/>
</dbReference>
<dbReference type="PANTHER" id="PTHR42802:SF1">
    <property type="entry name" value="L-ORNITHINE N(5)-MONOOXYGENASE"/>
    <property type="match status" value="1"/>
</dbReference>
<organism evidence="11 12">
    <name type="scientific">Colletotrichum chlorophyti</name>
    <dbReference type="NCBI Taxonomy" id="708187"/>
    <lineage>
        <taxon>Eukaryota</taxon>
        <taxon>Fungi</taxon>
        <taxon>Dikarya</taxon>
        <taxon>Ascomycota</taxon>
        <taxon>Pezizomycotina</taxon>
        <taxon>Sordariomycetes</taxon>
        <taxon>Hypocreomycetidae</taxon>
        <taxon>Glomerellales</taxon>
        <taxon>Glomerellaceae</taxon>
        <taxon>Colletotrichum</taxon>
    </lineage>
</organism>
<sequence length="553" mass="61581">MSPHCDSPTNGSDTANGFSHYNDNSNGFANGTYSNGNGVNGHVHYHNGFPVQKSQYLLPSDPSEVHDLICVGFGPASLAVAVSLHDFQEAGRRLTPSQSPPKVLFLEKQPQFAWHPGMLLSGARMQISFIKDMASLRNPRSQFTFLNYLHSNDRLVEFTNLDTFLPARSEYEDYLRWCSRHFDDVVEYGREVVSVSPDPQTAGGVKTWTVKSRNVKTGQVSSYQTRNVLIATGGQPRIPQALPAKHPKVIHSSQYAQLAPQLLKDNSRPYRVAVVGAGQSAAEIFRDVQRAYPNAKTWMLMRSEFLKPADDSPFVNSIFNPSYVDEIYPKPQGYRRAILKEAKATNYGVVRLQLIEALYELLYHQKRTLGPDERKWPHRMLFARDIVQVTESKDSDRLQIHVRRLEDSLSRDGSVADGFVGQQLPGDEVLDVDLIVAATGYQRNAHIDMLRDSWNILPEVSPAANAAEREIVDGWEISGPDATSASRKLEVGRDYRVRYAPGTVSPDSGVYLQGCCEATHGLSDTLLSILSVRSAEIVDTIFPSTTRAKTVSN</sequence>
<keyword evidence="12" id="KW-1185">Reference proteome</keyword>
<evidence type="ECO:0000313" key="11">
    <source>
        <dbReference type="EMBL" id="OLN95217.1"/>
    </source>
</evidence>
<protein>
    <recommendedName>
        <fullName evidence="4">L-ornithine N(5)-monooxygenase [NAD(P)H]</fullName>
        <ecNumber evidence="4">1.14.13.196</ecNumber>
    </recommendedName>
</protein>
<dbReference type="GO" id="GO:0006879">
    <property type="term" value="P:intracellular iron ion homeostasis"/>
    <property type="evidence" value="ECO:0007669"/>
    <property type="project" value="TreeGrafter"/>
</dbReference>
<evidence type="ECO:0000256" key="5">
    <source>
        <dbReference type="ARBA" id="ARBA00022630"/>
    </source>
</evidence>
<dbReference type="STRING" id="708187.A0A1Q8S1D5"/>
<keyword evidence="11" id="KW-0503">Monooxygenase</keyword>
<reference evidence="11 12" key="1">
    <citation type="submission" date="2016-11" db="EMBL/GenBank/DDBJ databases">
        <title>Draft Genome Assembly of Colletotrichum chlorophyti a pathogen of herbaceous plants.</title>
        <authorList>
            <person name="Gan P."/>
            <person name="Narusaka M."/>
            <person name="Tsushima A."/>
            <person name="Narusaka Y."/>
            <person name="Takano Y."/>
            <person name="Shirasu K."/>
        </authorList>
    </citation>
    <scope>NUCLEOTIDE SEQUENCE [LARGE SCALE GENOMIC DNA]</scope>
    <source>
        <strain evidence="11 12">NTL11</strain>
    </source>
</reference>
<name>A0A1Q8S1D5_9PEZI</name>
<evidence type="ECO:0000256" key="9">
    <source>
        <dbReference type="ARBA" id="ARBA00047598"/>
    </source>
</evidence>
<evidence type="ECO:0000256" key="6">
    <source>
        <dbReference type="ARBA" id="ARBA00022827"/>
    </source>
</evidence>
<comment type="cofactor">
    <cofactor evidence="1">
        <name>FAD</name>
        <dbReference type="ChEBI" id="CHEBI:57692"/>
    </cofactor>
</comment>
<dbReference type="InterPro" id="IPR036188">
    <property type="entry name" value="FAD/NAD-bd_sf"/>
</dbReference>
<evidence type="ECO:0000256" key="10">
    <source>
        <dbReference type="ARBA" id="ARBA00049248"/>
    </source>
</evidence>
<keyword evidence="8" id="KW-0560">Oxidoreductase</keyword>
<accession>A0A1Q8S1D5</accession>
<dbReference type="GO" id="GO:0004497">
    <property type="term" value="F:monooxygenase activity"/>
    <property type="evidence" value="ECO:0007669"/>
    <property type="project" value="UniProtKB-KW"/>
</dbReference>
<dbReference type="Proteomes" id="UP000186583">
    <property type="component" value="Unassembled WGS sequence"/>
</dbReference>
<dbReference type="AlphaFoldDB" id="A0A1Q8S1D5"/>
<evidence type="ECO:0000256" key="2">
    <source>
        <dbReference type="ARBA" id="ARBA00004924"/>
    </source>
</evidence>
<comment type="caution">
    <text evidence="11">The sequence shown here is derived from an EMBL/GenBank/DDBJ whole genome shotgun (WGS) entry which is preliminary data.</text>
</comment>
<comment type="catalytic activity">
    <reaction evidence="10">
        <text>L-ornithine + NADH + O2 = N(5)-hydroxy-L-ornithine + NAD(+) + H2O</text>
        <dbReference type="Rhea" id="RHEA:41512"/>
        <dbReference type="ChEBI" id="CHEBI:15377"/>
        <dbReference type="ChEBI" id="CHEBI:15379"/>
        <dbReference type="ChEBI" id="CHEBI:46911"/>
        <dbReference type="ChEBI" id="CHEBI:57540"/>
        <dbReference type="ChEBI" id="CHEBI:57945"/>
        <dbReference type="ChEBI" id="CHEBI:78275"/>
        <dbReference type="EC" id="1.14.13.196"/>
    </reaction>
</comment>
<evidence type="ECO:0000256" key="3">
    <source>
        <dbReference type="ARBA" id="ARBA00007588"/>
    </source>
</evidence>
<dbReference type="Gene3D" id="3.50.50.60">
    <property type="entry name" value="FAD/NAD(P)-binding domain"/>
    <property type="match status" value="1"/>
</dbReference>
<evidence type="ECO:0000256" key="1">
    <source>
        <dbReference type="ARBA" id="ARBA00001974"/>
    </source>
</evidence>